<dbReference type="STRING" id="56193.YP76_20770"/>
<evidence type="ECO:0000259" key="4">
    <source>
        <dbReference type="Pfam" id="PF01464"/>
    </source>
</evidence>
<dbReference type="AlphaFoldDB" id="A0A0M3AK05"/>
<comment type="similarity">
    <text evidence="2">Belongs to the virb1 family.</text>
</comment>
<reference evidence="5 6" key="1">
    <citation type="submission" date="2015-04" db="EMBL/GenBank/DDBJ databases">
        <title>Genome sequence of aromatic hydrocarbons-degrading Sphingobium chungbukense DJ77.</title>
        <authorList>
            <person name="Kim Y.-C."/>
            <person name="Chae J.-C."/>
        </authorList>
    </citation>
    <scope>NUCLEOTIDE SEQUENCE [LARGE SCALE GENOMIC DNA]</scope>
    <source>
        <strain evidence="5 6">DJ77</strain>
    </source>
</reference>
<feature type="region of interest" description="Disordered" evidence="3">
    <location>
        <begin position="39"/>
        <end position="64"/>
    </location>
</feature>
<accession>A0A0M3AK05</accession>
<name>A0A0M3AK05_9SPHN</name>
<comment type="caution">
    <text evidence="5">The sequence shown here is derived from an EMBL/GenBank/DDBJ whole genome shotgun (WGS) entry which is preliminary data.</text>
</comment>
<dbReference type="Pfam" id="PF01464">
    <property type="entry name" value="SLT"/>
    <property type="match status" value="1"/>
</dbReference>
<sequence length="312" mass="33364">MRAGLIAVAVVATSWAGNGEAAGPTRLARSVELISMGGSSAPREATSVEDSAPPVSGTPDRAIPPDFRVHDLSRRWVEFQMADSFRALPENGGDSGDAPLSAAPIDGTVPAMTAIPVPLWMRGGAMVSAAAPRFVPGCAAVPYRPTGFLEPDAEDRRAGYYALMSNIACEHGIPVGLFDAMIIRESRYRANVFSPRNAFGLTQLMAGTAAGLGVNRYQVEENLWGGAKYLRQQLDHFGQYHLALAAYNAGPGRVRNGLVPQISQTRDYVDNVLFNWSRLSGFQRRAIVLPQVATPPRGPARPTGRMATVSAF</sequence>
<dbReference type="PANTHER" id="PTHR37423:SF2">
    <property type="entry name" value="MEMBRANE-BOUND LYTIC MUREIN TRANSGLYCOSYLASE C"/>
    <property type="match status" value="1"/>
</dbReference>
<evidence type="ECO:0000313" key="6">
    <source>
        <dbReference type="Proteomes" id="UP000033874"/>
    </source>
</evidence>
<gene>
    <name evidence="5" type="ORF">YP76_20770</name>
</gene>
<evidence type="ECO:0000256" key="2">
    <source>
        <dbReference type="ARBA" id="ARBA00009387"/>
    </source>
</evidence>
<dbReference type="Gene3D" id="1.10.530.10">
    <property type="match status" value="1"/>
</dbReference>
<comment type="similarity">
    <text evidence="1">Belongs to the transglycosylase Slt family.</text>
</comment>
<dbReference type="RefSeq" id="WP_046765508.1">
    <property type="nucleotide sequence ID" value="NZ_LBIC01000010.1"/>
</dbReference>
<feature type="domain" description="Transglycosylase SLT" evidence="4">
    <location>
        <begin position="167"/>
        <end position="256"/>
    </location>
</feature>
<keyword evidence="6" id="KW-1185">Reference proteome</keyword>
<evidence type="ECO:0000256" key="3">
    <source>
        <dbReference type="SAM" id="MobiDB-lite"/>
    </source>
</evidence>
<protein>
    <submittedName>
        <fullName evidence="5">Lytic transglycosylase</fullName>
    </submittedName>
</protein>
<evidence type="ECO:0000256" key="1">
    <source>
        <dbReference type="ARBA" id="ARBA00007734"/>
    </source>
</evidence>
<dbReference type="InterPro" id="IPR008258">
    <property type="entry name" value="Transglycosylase_SLT_dom_1"/>
</dbReference>
<evidence type="ECO:0000313" key="5">
    <source>
        <dbReference type="EMBL" id="KKW90422.1"/>
    </source>
</evidence>
<proteinExistence type="inferred from homology"/>
<dbReference type="Proteomes" id="UP000033874">
    <property type="component" value="Unassembled WGS sequence"/>
</dbReference>
<dbReference type="InterPro" id="IPR023346">
    <property type="entry name" value="Lysozyme-like_dom_sf"/>
</dbReference>
<dbReference type="EMBL" id="LBIC01000010">
    <property type="protein sequence ID" value="KKW90422.1"/>
    <property type="molecule type" value="Genomic_DNA"/>
</dbReference>
<dbReference type="CDD" id="cd00254">
    <property type="entry name" value="LT-like"/>
    <property type="match status" value="1"/>
</dbReference>
<dbReference type="PATRIC" id="fig|56193.3.peg.4363"/>
<feature type="region of interest" description="Disordered" evidence="3">
    <location>
        <begin position="293"/>
        <end position="312"/>
    </location>
</feature>
<dbReference type="SUPFAM" id="SSF53955">
    <property type="entry name" value="Lysozyme-like"/>
    <property type="match status" value="1"/>
</dbReference>
<organism evidence="5 6">
    <name type="scientific">Sphingobium chungbukense</name>
    <dbReference type="NCBI Taxonomy" id="56193"/>
    <lineage>
        <taxon>Bacteria</taxon>
        <taxon>Pseudomonadati</taxon>
        <taxon>Pseudomonadota</taxon>
        <taxon>Alphaproteobacteria</taxon>
        <taxon>Sphingomonadales</taxon>
        <taxon>Sphingomonadaceae</taxon>
        <taxon>Sphingobium</taxon>
    </lineage>
</organism>
<dbReference type="PANTHER" id="PTHR37423">
    <property type="entry name" value="SOLUBLE LYTIC MUREIN TRANSGLYCOSYLASE-RELATED"/>
    <property type="match status" value="1"/>
</dbReference>